<dbReference type="PANTHER" id="PTHR32385">
    <property type="entry name" value="MANNOSYL PHOSPHORYLINOSITOL CERAMIDE SYNTHASE"/>
    <property type="match status" value="1"/>
</dbReference>
<proteinExistence type="predicted"/>
<organism evidence="3 4">
    <name type="scientific">Apatococcus fuscideae</name>
    <dbReference type="NCBI Taxonomy" id="2026836"/>
    <lineage>
        <taxon>Eukaryota</taxon>
        <taxon>Viridiplantae</taxon>
        <taxon>Chlorophyta</taxon>
        <taxon>core chlorophytes</taxon>
        <taxon>Trebouxiophyceae</taxon>
        <taxon>Chlorellales</taxon>
        <taxon>Chlorellaceae</taxon>
        <taxon>Apatococcus</taxon>
    </lineage>
</organism>
<feature type="compositionally biased region" description="Low complexity" evidence="2">
    <location>
        <begin position="339"/>
        <end position="352"/>
    </location>
</feature>
<name>A0AAW1TAQ2_9CHLO</name>
<dbReference type="Pfam" id="PF04488">
    <property type="entry name" value="Gly_transf_sug"/>
    <property type="match status" value="1"/>
</dbReference>
<dbReference type="GO" id="GO:0051999">
    <property type="term" value="P:mannosyl-inositol phosphorylceramide biosynthetic process"/>
    <property type="evidence" value="ECO:0007669"/>
    <property type="project" value="TreeGrafter"/>
</dbReference>
<dbReference type="AlphaFoldDB" id="A0AAW1TAQ2"/>
<dbReference type="PANTHER" id="PTHR32385:SF23">
    <property type="entry name" value="NUCLEOTIDE-DIPHOSPHO-SUGAR TRANSFERASE"/>
    <property type="match status" value="1"/>
</dbReference>
<dbReference type="InterPro" id="IPR051706">
    <property type="entry name" value="Glycosyltransferase_domain"/>
</dbReference>
<evidence type="ECO:0000313" key="4">
    <source>
        <dbReference type="Proteomes" id="UP001485043"/>
    </source>
</evidence>
<dbReference type="Proteomes" id="UP001485043">
    <property type="component" value="Unassembled WGS sequence"/>
</dbReference>
<dbReference type="GO" id="GO:0000030">
    <property type="term" value="F:mannosyltransferase activity"/>
    <property type="evidence" value="ECO:0007669"/>
    <property type="project" value="TreeGrafter"/>
</dbReference>
<reference evidence="3 4" key="1">
    <citation type="journal article" date="2024" name="Nat. Commun.">
        <title>Phylogenomics reveals the evolutionary origins of lichenization in chlorophyte algae.</title>
        <authorList>
            <person name="Puginier C."/>
            <person name="Libourel C."/>
            <person name="Otte J."/>
            <person name="Skaloud P."/>
            <person name="Haon M."/>
            <person name="Grisel S."/>
            <person name="Petersen M."/>
            <person name="Berrin J.G."/>
            <person name="Delaux P.M."/>
            <person name="Dal Grande F."/>
            <person name="Keller J."/>
        </authorList>
    </citation>
    <scope>NUCLEOTIDE SEQUENCE [LARGE SCALE GENOMIC DNA]</scope>
    <source>
        <strain evidence="3 4">SAG 2523</strain>
    </source>
</reference>
<keyword evidence="1" id="KW-0808">Transferase</keyword>
<dbReference type="SUPFAM" id="SSF53448">
    <property type="entry name" value="Nucleotide-diphospho-sugar transferases"/>
    <property type="match status" value="1"/>
</dbReference>
<accession>A0AAW1TAQ2</accession>
<dbReference type="Gene3D" id="3.90.550.20">
    <property type="match status" value="1"/>
</dbReference>
<sequence length="363" mass="41673">MLRVRSALRAVLVLAVGLLGGLFLLLTFSLEGSSSLTPRQLTRFGLHEHSRSLKVQISSTSAAAPASIDLPTAASYNLKKRFKPDALLSAQGLSHGIPKIIHQSWKNEDVPEHYHAWISTWKQNHPDWVYKLWTDDENWELVARHYPWFLQDYDSFQKPIIRADAARVFYMYHYGGVYVDLDFESLRPLDALLDAKDIALAQMGTRNFSHNVPNAFMASSRGHGFWNFCMRQMTIRCTQARLEAYEGDWWDHVEQAAGPAMLHASLQDWNATFGNPIPLISPDLLYPYDWSLTWEEDKKKHLDECDYHSGLFDEHKCKKHFKQAYAITYWMHSWDSKSDNSSQADSSSSSQPSDEHGMEDDDT</sequence>
<evidence type="ECO:0000256" key="2">
    <source>
        <dbReference type="SAM" id="MobiDB-lite"/>
    </source>
</evidence>
<feature type="region of interest" description="Disordered" evidence="2">
    <location>
        <begin position="336"/>
        <end position="363"/>
    </location>
</feature>
<dbReference type="InterPro" id="IPR007577">
    <property type="entry name" value="GlycoTrfase_DXD_sugar-bd_CS"/>
</dbReference>
<dbReference type="GO" id="GO:0016020">
    <property type="term" value="C:membrane"/>
    <property type="evidence" value="ECO:0007669"/>
    <property type="project" value="GOC"/>
</dbReference>
<evidence type="ECO:0000313" key="3">
    <source>
        <dbReference type="EMBL" id="KAK9866599.1"/>
    </source>
</evidence>
<evidence type="ECO:0000256" key="1">
    <source>
        <dbReference type="ARBA" id="ARBA00022679"/>
    </source>
</evidence>
<protein>
    <submittedName>
        <fullName evidence="3">Uncharacterized protein</fullName>
    </submittedName>
</protein>
<gene>
    <name evidence="3" type="ORF">WJX84_002232</name>
</gene>
<keyword evidence="4" id="KW-1185">Reference proteome</keyword>
<dbReference type="EMBL" id="JALJOV010000148">
    <property type="protein sequence ID" value="KAK9866599.1"/>
    <property type="molecule type" value="Genomic_DNA"/>
</dbReference>
<comment type="caution">
    <text evidence="3">The sequence shown here is derived from an EMBL/GenBank/DDBJ whole genome shotgun (WGS) entry which is preliminary data.</text>
</comment>
<dbReference type="InterPro" id="IPR029044">
    <property type="entry name" value="Nucleotide-diphossugar_trans"/>
</dbReference>